<evidence type="ECO:0000256" key="6">
    <source>
        <dbReference type="ARBA" id="ARBA00022737"/>
    </source>
</evidence>
<dbReference type="HOGENOM" id="CLU_131290_0_0_1"/>
<name>U9TFV6_RHIID</name>
<dbReference type="GO" id="GO:0005829">
    <property type="term" value="C:cytosol"/>
    <property type="evidence" value="ECO:0007669"/>
    <property type="project" value="UniProtKB-SubCell"/>
</dbReference>
<feature type="non-terminal residue" evidence="12">
    <location>
        <position position="1"/>
    </location>
</feature>
<dbReference type="EMBL" id="KI290818">
    <property type="protein sequence ID" value="ESA07039.1"/>
    <property type="molecule type" value="Genomic_DNA"/>
</dbReference>
<dbReference type="PROSITE" id="PS00678">
    <property type="entry name" value="WD_REPEATS_1"/>
    <property type="match status" value="2"/>
</dbReference>
<dbReference type="InterPro" id="IPR015943">
    <property type="entry name" value="WD40/YVTN_repeat-like_dom_sf"/>
</dbReference>
<dbReference type="InterPro" id="IPR001680">
    <property type="entry name" value="WD40_rpt"/>
</dbReference>
<evidence type="ECO:0000256" key="2">
    <source>
        <dbReference type="ARBA" id="ARBA00004514"/>
    </source>
</evidence>
<proteinExistence type="inferred from homology"/>
<evidence type="ECO:0000256" key="4">
    <source>
        <dbReference type="ARBA" id="ARBA00022490"/>
    </source>
</evidence>
<comment type="similarity">
    <text evidence="9">Belongs to the WD repeat peroxin-7 family.</text>
</comment>
<reference evidence="12" key="1">
    <citation type="submission" date="2013-07" db="EMBL/GenBank/DDBJ databases">
        <title>The genome of an arbuscular mycorrhizal fungus provides insights into the evolution of the oldest plant symbiosis.</title>
        <authorList>
            <consortium name="DOE Joint Genome Institute"/>
            <person name="Tisserant E."/>
            <person name="Malbreil M."/>
            <person name="Kuo A."/>
            <person name="Kohler A."/>
            <person name="Symeonidi A."/>
            <person name="Balestrini R."/>
            <person name="Charron P."/>
            <person name="Duensing N."/>
            <person name="Frei-dit-Frey N."/>
            <person name="Gianinazzi-Pearson V."/>
            <person name="Gilbert B."/>
            <person name="Handa Y."/>
            <person name="Hijri M."/>
            <person name="Kaul R."/>
            <person name="Kawaguchi M."/>
            <person name="Krajinski F."/>
            <person name="Lammers P."/>
            <person name="Lapierre D."/>
            <person name="Masclaux F.G."/>
            <person name="Murat C."/>
            <person name="Morin E."/>
            <person name="Ndikumana S."/>
            <person name="Pagni M."/>
            <person name="Petitpierre D."/>
            <person name="Requena N."/>
            <person name="Rosikiewicz P."/>
            <person name="Riley R."/>
            <person name="Saito K."/>
            <person name="San Clemente H."/>
            <person name="Shapiro H."/>
            <person name="van Tuinen D."/>
            <person name="Becard G."/>
            <person name="Bonfante P."/>
            <person name="Paszkowski U."/>
            <person name="Shachar-Hill Y."/>
            <person name="Young J.P."/>
            <person name="Sanders I.R."/>
            <person name="Henrissat B."/>
            <person name="Rensing S.A."/>
            <person name="Grigoriev I.V."/>
            <person name="Corradi N."/>
            <person name="Roux C."/>
            <person name="Martin F."/>
        </authorList>
    </citation>
    <scope>NUCLEOTIDE SEQUENCE</scope>
    <source>
        <strain evidence="12">DAOM 197198</strain>
    </source>
</reference>
<feature type="repeat" description="WD" evidence="11">
    <location>
        <begin position="70"/>
        <end position="112"/>
    </location>
</feature>
<feature type="repeat" description="WD" evidence="11">
    <location>
        <begin position="33"/>
        <end position="61"/>
    </location>
</feature>
<dbReference type="GO" id="GO:0005053">
    <property type="term" value="F:peroxisome matrix targeting signal-2 binding"/>
    <property type="evidence" value="ECO:0007669"/>
    <property type="project" value="InterPro"/>
</dbReference>
<dbReference type="InterPro" id="IPR036322">
    <property type="entry name" value="WD40_repeat_dom_sf"/>
</dbReference>
<sequence length="175" mass="20188">LFGSASGDQTIKIWDIKLPHSIQTIIAHPGFEVLSMDWNKYQENMIITGSTDKTIKVWDLRRTDHELLCLRGHEYAVRRVKCSPHNSNIIASASYDMTMRLWDISRQSNPLIEVYDGHTEFVLGLDYNLYIEGQIATCAWDENIHIFQPPALSGFPNFSAKILEAFQFIPLAWMW</sequence>
<keyword evidence="3" id="KW-0813">Transport</keyword>
<evidence type="ECO:0000313" key="12">
    <source>
        <dbReference type="EMBL" id="ESA07039.1"/>
    </source>
</evidence>
<dbReference type="PROSITE" id="PS50082">
    <property type="entry name" value="WD_REPEATS_2"/>
    <property type="match status" value="3"/>
</dbReference>
<evidence type="ECO:0000256" key="10">
    <source>
        <dbReference type="ARBA" id="ARBA00032565"/>
    </source>
</evidence>
<dbReference type="Pfam" id="PF00400">
    <property type="entry name" value="WD40"/>
    <property type="match status" value="2"/>
</dbReference>
<evidence type="ECO:0000256" key="8">
    <source>
        <dbReference type="ARBA" id="ARBA00023140"/>
    </source>
</evidence>
<keyword evidence="5 11" id="KW-0853">WD repeat</keyword>
<organism evidence="12">
    <name type="scientific">Rhizophagus irregularis (strain DAOM 181602 / DAOM 197198 / MUCL 43194)</name>
    <name type="common">Arbuscular mycorrhizal fungus</name>
    <name type="synonym">Glomus intraradices</name>
    <dbReference type="NCBI Taxonomy" id="747089"/>
    <lineage>
        <taxon>Eukaryota</taxon>
        <taxon>Fungi</taxon>
        <taxon>Fungi incertae sedis</taxon>
        <taxon>Mucoromycota</taxon>
        <taxon>Glomeromycotina</taxon>
        <taxon>Glomeromycetes</taxon>
        <taxon>Glomerales</taxon>
        <taxon>Glomeraceae</taxon>
        <taxon>Rhizophagus</taxon>
    </lineage>
</organism>
<evidence type="ECO:0000256" key="9">
    <source>
        <dbReference type="ARBA" id="ARBA00024017"/>
    </source>
</evidence>
<dbReference type="SMART" id="SM00320">
    <property type="entry name" value="WD40"/>
    <property type="match status" value="3"/>
</dbReference>
<dbReference type="PANTHER" id="PTHR46027:SF1">
    <property type="entry name" value="PEROXISOMAL TARGETING SIGNAL 2 RECEPTOR"/>
    <property type="match status" value="1"/>
</dbReference>
<dbReference type="AlphaFoldDB" id="U9TFV6"/>
<dbReference type="GO" id="GO:0016558">
    <property type="term" value="P:protein import into peroxisome matrix"/>
    <property type="evidence" value="ECO:0007669"/>
    <property type="project" value="InterPro"/>
</dbReference>
<keyword evidence="8" id="KW-0576">Peroxisome</keyword>
<protein>
    <recommendedName>
        <fullName evidence="10">Peroxin-7</fullName>
    </recommendedName>
</protein>
<evidence type="ECO:0000256" key="7">
    <source>
        <dbReference type="ARBA" id="ARBA00022927"/>
    </source>
</evidence>
<keyword evidence="4" id="KW-0963">Cytoplasm</keyword>
<dbReference type="PANTHER" id="PTHR46027">
    <property type="entry name" value="PEROXISOMAL TARGETING SIGNAL 2 RECEPTOR"/>
    <property type="match status" value="1"/>
</dbReference>
<accession>U9TFV6</accession>
<dbReference type="SUPFAM" id="SSF50978">
    <property type="entry name" value="WD40 repeat-like"/>
    <property type="match status" value="1"/>
</dbReference>
<dbReference type="InterPro" id="IPR020472">
    <property type="entry name" value="WD40_PAC1"/>
</dbReference>
<evidence type="ECO:0000256" key="11">
    <source>
        <dbReference type="PROSITE-ProRule" id="PRU00221"/>
    </source>
</evidence>
<dbReference type="GO" id="GO:0005782">
    <property type="term" value="C:peroxisomal matrix"/>
    <property type="evidence" value="ECO:0007669"/>
    <property type="project" value="UniProtKB-SubCell"/>
</dbReference>
<evidence type="ECO:0000256" key="1">
    <source>
        <dbReference type="ARBA" id="ARBA00004253"/>
    </source>
</evidence>
<dbReference type="PROSITE" id="PS50294">
    <property type="entry name" value="WD_REPEATS_REGION"/>
    <property type="match status" value="1"/>
</dbReference>
<dbReference type="PRINTS" id="PR00320">
    <property type="entry name" value="GPROTEINBRPT"/>
</dbReference>
<evidence type="ECO:0000256" key="5">
    <source>
        <dbReference type="ARBA" id="ARBA00022574"/>
    </source>
</evidence>
<keyword evidence="6" id="KW-0677">Repeat</keyword>
<dbReference type="InterPro" id="IPR044536">
    <property type="entry name" value="PEX7"/>
</dbReference>
<dbReference type="eggNOG" id="KOG0277">
    <property type="taxonomic scope" value="Eukaryota"/>
</dbReference>
<dbReference type="InterPro" id="IPR019775">
    <property type="entry name" value="WD40_repeat_CS"/>
</dbReference>
<keyword evidence="7" id="KW-0653">Protein transport</keyword>
<gene>
    <name evidence="12" type="ORF">GLOINDRAFT_98973</name>
</gene>
<dbReference type="Gene3D" id="2.130.10.10">
    <property type="entry name" value="YVTN repeat-like/Quinoprotein amine dehydrogenase"/>
    <property type="match status" value="1"/>
</dbReference>
<comment type="subcellular location">
    <subcellularLocation>
        <location evidence="2">Cytoplasm</location>
        <location evidence="2">Cytosol</location>
    </subcellularLocation>
    <subcellularLocation>
        <location evidence="1">Peroxisome matrix</location>
    </subcellularLocation>
</comment>
<feature type="repeat" description="WD" evidence="11">
    <location>
        <begin position="1"/>
        <end position="24"/>
    </location>
</feature>
<evidence type="ECO:0000256" key="3">
    <source>
        <dbReference type="ARBA" id="ARBA00022448"/>
    </source>
</evidence>
<dbReference type="VEuPathDB" id="FungiDB:RhiirFUN_023786"/>